<organism evidence="2 3">
    <name type="scientific">Stylosanthes scabra</name>
    <dbReference type="NCBI Taxonomy" id="79078"/>
    <lineage>
        <taxon>Eukaryota</taxon>
        <taxon>Viridiplantae</taxon>
        <taxon>Streptophyta</taxon>
        <taxon>Embryophyta</taxon>
        <taxon>Tracheophyta</taxon>
        <taxon>Spermatophyta</taxon>
        <taxon>Magnoliopsida</taxon>
        <taxon>eudicotyledons</taxon>
        <taxon>Gunneridae</taxon>
        <taxon>Pentapetalae</taxon>
        <taxon>rosids</taxon>
        <taxon>fabids</taxon>
        <taxon>Fabales</taxon>
        <taxon>Fabaceae</taxon>
        <taxon>Papilionoideae</taxon>
        <taxon>50 kb inversion clade</taxon>
        <taxon>dalbergioids sensu lato</taxon>
        <taxon>Dalbergieae</taxon>
        <taxon>Pterocarpus clade</taxon>
        <taxon>Stylosanthes</taxon>
    </lineage>
</organism>
<feature type="region of interest" description="Disordered" evidence="1">
    <location>
        <begin position="1"/>
        <end position="34"/>
    </location>
</feature>
<dbReference type="EMBL" id="JASCZI010031992">
    <property type="protein sequence ID" value="MED6127733.1"/>
    <property type="molecule type" value="Genomic_DNA"/>
</dbReference>
<feature type="compositionally biased region" description="Basic and acidic residues" evidence="1">
    <location>
        <begin position="1"/>
        <end position="22"/>
    </location>
</feature>
<accession>A0ABU6RVS6</accession>
<evidence type="ECO:0000313" key="3">
    <source>
        <dbReference type="Proteomes" id="UP001341840"/>
    </source>
</evidence>
<reference evidence="2 3" key="1">
    <citation type="journal article" date="2023" name="Plants (Basel)">
        <title>Bridging the Gap: Combining Genomics and Transcriptomics Approaches to Understand Stylosanthes scabra, an Orphan Legume from the Brazilian Caatinga.</title>
        <authorList>
            <person name="Ferreira-Neto J.R.C."/>
            <person name="da Silva M.D."/>
            <person name="Binneck E."/>
            <person name="de Melo N.F."/>
            <person name="da Silva R.H."/>
            <person name="de Melo A.L.T.M."/>
            <person name="Pandolfi V."/>
            <person name="Bustamante F.O."/>
            <person name="Brasileiro-Vidal A.C."/>
            <person name="Benko-Iseppon A.M."/>
        </authorList>
    </citation>
    <scope>NUCLEOTIDE SEQUENCE [LARGE SCALE GENOMIC DNA]</scope>
    <source>
        <tissue evidence="2">Leaves</tissue>
    </source>
</reference>
<name>A0ABU6RVS6_9FABA</name>
<comment type="caution">
    <text evidence="2">The sequence shown here is derived from an EMBL/GenBank/DDBJ whole genome shotgun (WGS) entry which is preliminary data.</text>
</comment>
<proteinExistence type="predicted"/>
<keyword evidence="3" id="KW-1185">Reference proteome</keyword>
<gene>
    <name evidence="2" type="ORF">PIB30_090922</name>
</gene>
<evidence type="ECO:0000256" key="1">
    <source>
        <dbReference type="SAM" id="MobiDB-lite"/>
    </source>
</evidence>
<evidence type="ECO:0000313" key="2">
    <source>
        <dbReference type="EMBL" id="MED6127733.1"/>
    </source>
</evidence>
<protein>
    <submittedName>
        <fullName evidence="2">Uncharacterized protein</fullName>
    </submittedName>
</protein>
<dbReference type="Proteomes" id="UP001341840">
    <property type="component" value="Unassembled WGS sequence"/>
</dbReference>
<sequence length="117" mass="13062">MEAILRKVCQEGRPEEAEKVGETEGPLNASGSELPMKQPLKRKLEFKAQERGGQVPGAPPKQGDELLFFKEDTPVYLDGGDLPWYFPVSFRPPSGVRFVIVELAVGAYIFDNVLEKR</sequence>